<comment type="caution">
    <text evidence="3">The sequence shown here is derived from an EMBL/GenBank/DDBJ whole genome shotgun (WGS) entry which is preliminary data.</text>
</comment>
<dbReference type="EMBL" id="QXFX01004185">
    <property type="protein sequence ID" value="KAE9065097.1"/>
    <property type="molecule type" value="Genomic_DNA"/>
</dbReference>
<evidence type="ECO:0000313" key="5">
    <source>
        <dbReference type="EMBL" id="KAE9068653.1"/>
    </source>
</evidence>
<evidence type="ECO:0000256" key="1">
    <source>
        <dbReference type="SAM" id="MobiDB-lite"/>
    </source>
</evidence>
<evidence type="ECO:0000313" key="12">
    <source>
        <dbReference type="Proteomes" id="UP000486351"/>
    </source>
</evidence>
<feature type="region of interest" description="Disordered" evidence="1">
    <location>
        <begin position="354"/>
        <end position="476"/>
    </location>
</feature>
<evidence type="ECO:0000313" key="4">
    <source>
        <dbReference type="EMBL" id="KAE9065097.1"/>
    </source>
</evidence>
<dbReference type="Proteomes" id="UP000460718">
    <property type="component" value="Unassembled WGS sequence"/>
</dbReference>
<feature type="compositionally biased region" description="Polar residues" evidence="1">
    <location>
        <begin position="405"/>
        <end position="414"/>
    </location>
</feature>
<dbReference type="Proteomes" id="UP000486351">
    <property type="component" value="Unassembled WGS sequence"/>
</dbReference>
<dbReference type="AlphaFoldDB" id="A0A6A3INN9"/>
<evidence type="ECO:0000313" key="6">
    <source>
        <dbReference type="EMBL" id="KAE9190266.1"/>
    </source>
</evidence>
<dbReference type="EMBL" id="QXFY01002145">
    <property type="protein sequence ID" value="KAE9302258.1"/>
    <property type="molecule type" value="Genomic_DNA"/>
</dbReference>
<evidence type="ECO:0000313" key="2">
    <source>
        <dbReference type="EMBL" id="KAE8926659.1"/>
    </source>
</evidence>
<dbReference type="EMBL" id="QXFZ01003506">
    <property type="protein sequence ID" value="KAE9068653.1"/>
    <property type="molecule type" value="Genomic_DNA"/>
</dbReference>
<dbReference type="Proteomes" id="UP000476176">
    <property type="component" value="Unassembled WGS sequence"/>
</dbReference>
<accession>A0A6A3INN9</accession>
<dbReference type="Proteomes" id="UP000488956">
    <property type="component" value="Unassembled WGS sequence"/>
</dbReference>
<sequence>MSGVMKVIADDDEAFTGIRASPHRRHTLGGNSSVASDSAHAPIVWRPVMPTGRWSTLVSSQSEDIEGFRATIDGSMRTKRSISDATSQSRRSGDKSNFALHDVDAFSVERAKVIRRISEERYARFLDFFKSNEPEMAREIQARSAFSREQLDAWVNYIVSPKVLRCIIRSRYSQQELLGLLMVSAAVSKYGESELMAKDRRGHLSAPQNIKLHTYDEYSSEPVQADSKGAVAMGFVIRVNARLPEDRRVGDKVLREILAYASSMQITNETDSRIDDKRLHKEDERTRQIVMRVQSDWFQGAMIKANGRYLYDAIRQILCNVDEALWDVSKDKLELQRVQKSDRLGAEVLQIERKSASEVQIRPRTPPPPPPSGFRPRMPPPPRPEEPTRDVSMMKGIPQVPRLSNALNRSSSMPVQEIQERESSPIFGNVKTRRKLQPLGSAPRPRTLPPKRPRGKTHDAIAHTPSAFIIKAQELE</sequence>
<evidence type="ECO:0000313" key="9">
    <source>
        <dbReference type="Proteomes" id="UP000441208"/>
    </source>
</evidence>
<protein>
    <submittedName>
        <fullName evidence="3">Uncharacterized protein</fullName>
    </submittedName>
</protein>
<evidence type="ECO:0000313" key="10">
    <source>
        <dbReference type="Proteomes" id="UP000460718"/>
    </source>
</evidence>
<dbReference type="EMBL" id="QXFW01002127">
    <property type="protein sequence ID" value="KAE8981744.1"/>
    <property type="molecule type" value="Genomic_DNA"/>
</dbReference>
<dbReference type="Proteomes" id="UP000429523">
    <property type="component" value="Unassembled WGS sequence"/>
</dbReference>
<gene>
    <name evidence="6" type="ORF">PF004_g21961</name>
    <name evidence="5" type="ORF">PF007_g27600</name>
    <name evidence="7" type="ORF">PF008_g22539</name>
    <name evidence="2" type="ORF">PF009_g23154</name>
    <name evidence="4" type="ORF">PF010_g28346</name>
    <name evidence="3" type="ORF">PF011_g21911</name>
</gene>
<evidence type="ECO:0000313" key="13">
    <source>
        <dbReference type="Proteomes" id="UP000488956"/>
    </source>
</evidence>
<reference evidence="10 11" key="1">
    <citation type="submission" date="2018-09" db="EMBL/GenBank/DDBJ databases">
        <title>Genomic investigation of the strawberry pathogen Phytophthora fragariae indicates pathogenicity is determined by transcriptional variation in three key races.</title>
        <authorList>
            <person name="Adams T.M."/>
            <person name="Armitage A.D."/>
            <person name="Sobczyk M.K."/>
            <person name="Bates H.J."/>
            <person name="Dunwell J.M."/>
            <person name="Nellist C.F."/>
            <person name="Harrison R.J."/>
        </authorList>
    </citation>
    <scope>NUCLEOTIDE SEQUENCE [LARGE SCALE GENOMIC DNA]</scope>
    <source>
        <strain evidence="6 11">BC-23</strain>
        <strain evidence="5 9">NOV-71</strain>
        <strain evidence="7 12">NOV-77</strain>
        <strain evidence="2 8">NOV-9</strain>
        <strain evidence="4 13">ONT-3</strain>
        <strain evidence="3 10">SCRP245</strain>
    </source>
</reference>
<organism evidence="3 10">
    <name type="scientific">Phytophthora fragariae</name>
    <dbReference type="NCBI Taxonomy" id="53985"/>
    <lineage>
        <taxon>Eukaryota</taxon>
        <taxon>Sar</taxon>
        <taxon>Stramenopiles</taxon>
        <taxon>Oomycota</taxon>
        <taxon>Peronosporomycetes</taxon>
        <taxon>Peronosporales</taxon>
        <taxon>Peronosporaceae</taxon>
        <taxon>Phytophthora</taxon>
    </lineage>
</organism>
<dbReference type="EMBL" id="QXGF01001998">
    <property type="protein sequence ID" value="KAE8926659.1"/>
    <property type="molecule type" value="Genomic_DNA"/>
</dbReference>
<evidence type="ECO:0000313" key="8">
    <source>
        <dbReference type="Proteomes" id="UP000429523"/>
    </source>
</evidence>
<evidence type="ECO:0000313" key="3">
    <source>
        <dbReference type="EMBL" id="KAE8981744.1"/>
    </source>
</evidence>
<evidence type="ECO:0000313" key="11">
    <source>
        <dbReference type="Proteomes" id="UP000476176"/>
    </source>
</evidence>
<evidence type="ECO:0000313" key="7">
    <source>
        <dbReference type="EMBL" id="KAE9302258.1"/>
    </source>
</evidence>
<dbReference type="Proteomes" id="UP000441208">
    <property type="component" value="Unassembled WGS sequence"/>
</dbReference>
<name>A0A6A3INN9_9STRA</name>
<feature type="compositionally biased region" description="Pro residues" evidence="1">
    <location>
        <begin position="364"/>
        <end position="382"/>
    </location>
</feature>
<dbReference type="EMBL" id="QXGC01002138">
    <property type="protein sequence ID" value="KAE9190266.1"/>
    <property type="molecule type" value="Genomic_DNA"/>
</dbReference>
<proteinExistence type="predicted"/>